<comment type="caution">
    <text evidence="4">The sequence shown here is derived from an EMBL/GenBank/DDBJ whole genome shotgun (WGS) entry which is preliminary data.</text>
</comment>
<evidence type="ECO:0000256" key="2">
    <source>
        <dbReference type="ARBA" id="ARBA00022857"/>
    </source>
</evidence>
<organism evidence="4 5">
    <name type="scientific">Dyadobacter subterraneus</name>
    <dbReference type="NCBI Taxonomy" id="2773304"/>
    <lineage>
        <taxon>Bacteria</taxon>
        <taxon>Pseudomonadati</taxon>
        <taxon>Bacteroidota</taxon>
        <taxon>Cytophagia</taxon>
        <taxon>Cytophagales</taxon>
        <taxon>Spirosomataceae</taxon>
        <taxon>Dyadobacter</taxon>
    </lineage>
</organism>
<sequence length="146" mass="16565">MCFPQGCRHVPYHGQWKVHHTGRDGTQIDWFSAQDIGRFAAEAFTQPEKFNHKELSLVGEKHTMSEVAEALSTVTGKHFDAISQTEEEAAASGLFKWGFEAYIWQNVEGYKIDPQEASGYGIHPESLDEFLEGHKSFLQERYSGLE</sequence>
<evidence type="ECO:0000259" key="3">
    <source>
        <dbReference type="Pfam" id="PF05368"/>
    </source>
</evidence>
<keyword evidence="2" id="KW-0521">NADP</keyword>
<protein>
    <submittedName>
        <fullName evidence="4">NmrA family NAD(P)-binding protein</fullName>
    </submittedName>
</protein>
<dbReference type="PANTHER" id="PTHR42748">
    <property type="entry name" value="NITROGEN METABOLITE REPRESSION PROTEIN NMRA FAMILY MEMBER"/>
    <property type="match status" value="1"/>
</dbReference>
<dbReference type="Proteomes" id="UP000634134">
    <property type="component" value="Unassembled WGS sequence"/>
</dbReference>
<dbReference type="Gene3D" id="3.90.25.10">
    <property type="entry name" value="UDP-galactose 4-epimerase, domain 1"/>
    <property type="match status" value="1"/>
</dbReference>
<dbReference type="Pfam" id="PF05368">
    <property type="entry name" value="NmrA"/>
    <property type="match status" value="1"/>
</dbReference>
<dbReference type="InterPro" id="IPR036291">
    <property type="entry name" value="NAD(P)-bd_dom_sf"/>
</dbReference>
<dbReference type="SUPFAM" id="SSF51735">
    <property type="entry name" value="NAD(P)-binding Rossmann-fold domains"/>
    <property type="match status" value="1"/>
</dbReference>
<proteinExistence type="inferred from homology"/>
<comment type="similarity">
    <text evidence="1">Belongs to the NmrA-type oxidoreductase family.</text>
</comment>
<name>A0ABR9WD03_9BACT</name>
<evidence type="ECO:0000256" key="1">
    <source>
        <dbReference type="ARBA" id="ARBA00006328"/>
    </source>
</evidence>
<accession>A0ABR9WD03</accession>
<dbReference type="PANTHER" id="PTHR42748:SF7">
    <property type="entry name" value="NMRA LIKE REDOX SENSOR 1-RELATED"/>
    <property type="match status" value="1"/>
</dbReference>
<dbReference type="EMBL" id="JACYGY010000001">
    <property type="protein sequence ID" value="MBE9463300.1"/>
    <property type="molecule type" value="Genomic_DNA"/>
</dbReference>
<keyword evidence="5" id="KW-1185">Reference proteome</keyword>
<evidence type="ECO:0000313" key="5">
    <source>
        <dbReference type="Proteomes" id="UP000634134"/>
    </source>
</evidence>
<dbReference type="InterPro" id="IPR051164">
    <property type="entry name" value="NmrA-like_oxidored"/>
</dbReference>
<dbReference type="InterPro" id="IPR008030">
    <property type="entry name" value="NmrA-like"/>
</dbReference>
<reference evidence="5" key="1">
    <citation type="submission" date="2023-07" db="EMBL/GenBank/DDBJ databases">
        <title>Dyadobacter sp. nov 'subterranea' isolated from contaminted grondwater.</title>
        <authorList>
            <person name="Szabo I."/>
            <person name="Al-Omari J."/>
            <person name="Szerdahelyi S.G."/>
            <person name="Rado J."/>
        </authorList>
    </citation>
    <scope>NUCLEOTIDE SEQUENCE [LARGE SCALE GENOMIC DNA]</scope>
    <source>
        <strain evidence="5">UP-52</strain>
    </source>
</reference>
<feature type="domain" description="NmrA-like" evidence="3">
    <location>
        <begin position="15"/>
        <end position="82"/>
    </location>
</feature>
<gene>
    <name evidence="4" type="ORF">IEE83_15535</name>
</gene>
<evidence type="ECO:0000313" key="4">
    <source>
        <dbReference type="EMBL" id="MBE9463300.1"/>
    </source>
</evidence>
<dbReference type="Gene3D" id="3.40.50.720">
    <property type="entry name" value="NAD(P)-binding Rossmann-like Domain"/>
    <property type="match status" value="1"/>
</dbReference>